<comment type="caution">
    <text evidence="3">The sequence shown here is derived from an EMBL/GenBank/DDBJ whole genome shotgun (WGS) entry which is preliminary data.</text>
</comment>
<sequence>MHGQLSSPKDTNSSSTLLLFHGFDIVSWPSKGSSLAIGFASIIGYSILSSLAMGMEPICGQASGAKRYNLFDLTMQKIYCRFS</sequence>
<keyword evidence="2" id="KW-1133">Transmembrane helix</keyword>
<evidence type="ECO:0000256" key="1">
    <source>
        <dbReference type="ARBA" id="ARBA00010199"/>
    </source>
</evidence>
<keyword evidence="2" id="KW-0812">Transmembrane</keyword>
<keyword evidence="4" id="KW-1185">Reference proteome</keyword>
<dbReference type="GO" id="GO:0015297">
    <property type="term" value="F:antiporter activity"/>
    <property type="evidence" value="ECO:0007669"/>
    <property type="project" value="InterPro"/>
</dbReference>
<evidence type="ECO:0000313" key="3">
    <source>
        <dbReference type="EMBL" id="OMO89687.1"/>
    </source>
</evidence>
<accession>A0A1R3J4C9</accession>
<dbReference type="EMBL" id="AWWV01008630">
    <property type="protein sequence ID" value="OMO89687.1"/>
    <property type="molecule type" value="Genomic_DNA"/>
</dbReference>
<dbReference type="OrthoDB" id="2126698at2759"/>
<gene>
    <name evidence="3" type="ORF">CCACVL1_07691</name>
</gene>
<comment type="similarity">
    <text evidence="1">Belongs to the multi antimicrobial extrusion (MATE) (TC 2.A.66.1) family.</text>
</comment>
<name>A0A1R3J4C9_COCAP</name>
<dbReference type="InterPro" id="IPR002528">
    <property type="entry name" value="MATE_fam"/>
</dbReference>
<dbReference type="GO" id="GO:0016020">
    <property type="term" value="C:membrane"/>
    <property type="evidence" value="ECO:0007669"/>
    <property type="project" value="InterPro"/>
</dbReference>
<dbReference type="Gramene" id="OMO89687">
    <property type="protein sequence ID" value="OMO89687"/>
    <property type="gene ID" value="CCACVL1_07691"/>
</dbReference>
<dbReference type="Pfam" id="PF01554">
    <property type="entry name" value="MatE"/>
    <property type="match status" value="1"/>
</dbReference>
<dbReference type="Proteomes" id="UP000188268">
    <property type="component" value="Unassembled WGS sequence"/>
</dbReference>
<dbReference type="AlphaFoldDB" id="A0A1R3J4C9"/>
<organism evidence="3 4">
    <name type="scientific">Corchorus capsularis</name>
    <name type="common">Jute</name>
    <dbReference type="NCBI Taxonomy" id="210143"/>
    <lineage>
        <taxon>Eukaryota</taxon>
        <taxon>Viridiplantae</taxon>
        <taxon>Streptophyta</taxon>
        <taxon>Embryophyta</taxon>
        <taxon>Tracheophyta</taxon>
        <taxon>Spermatophyta</taxon>
        <taxon>Magnoliopsida</taxon>
        <taxon>eudicotyledons</taxon>
        <taxon>Gunneridae</taxon>
        <taxon>Pentapetalae</taxon>
        <taxon>rosids</taxon>
        <taxon>malvids</taxon>
        <taxon>Malvales</taxon>
        <taxon>Malvaceae</taxon>
        <taxon>Grewioideae</taxon>
        <taxon>Apeibeae</taxon>
        <taxon>Corchorus</taxon>
    </lineage>
</organism>
<reference evidence="3 4" key="1">
    <citation type="submission" date="2013-09" db="EMBL/GenBank/DDBJ databases">
        <title>Corchorus capsularis genome sequencing.</title>
        <authorList>
            <person name="Alam M."/>
            <person name="Haque M.S."/>
            <person name="Islam M.S."/>
            <person name="Emdad E.M."/>
            <person name="Islam M.M."/>
            <person name="Ahmed B."/>
            <person name="Halim A."/>
            <person name="Hossen Q.M.M."/>
            <person name="Hossain M.Z."/>
            <person name="Ahmed R."/>
            <person name="Khan M.M."/>
            <person name="Islam R."/>
            <person name="Rashid M.M."/>
            <person name="Khan S.A."/>
            <person name="Rahman M.S."/>
            <person name="Alam M."/>
        </authorList>
    </citation>
    <scope>NUCLEOTIDE SEQUENCE [LARGE SCALE GENOMIC DNA]</scope>
    <source>
        <strain evidence="4">cv. CVL-1</strain>
        <tissue evidence="3">Whole seedling</tissue>
    </source>
</reference>
<dbReference type="GO" id="GO:0042910">
    <property type="term" value="F:xenobiotic transmembrane transporter activity"/>
    <property type="evidence" value="ECO:0007669"/>
    <property type="project" value="InterPro"/>
</dbReference>
<feature type="transmembrane region" description="Helical" evidence="2">
    <location>
        <begin position="35"/>
        <end position="53"/>
    </location>
</feature>
<evidence type="ECO:0000313" key="4">
    <source>
        <dbReference type="Proteomes" id="UP000188268"/>
    </source>
</evidence>
<evidence type="ECO:0000256" key="2">
    <source>
        <dbReference type="SAM" id="Phobius"/>
    </source>
</evidence>
<keyword evidence="2" id="KW-0472">Membrane</keyword>
<dbReference type="STRING" id="210143.A0A1R3J4C9"/>
<protein>
    <submittedName>
        <fullName evidence="3">Uncharacterized protein</fullName>
    </submittedName>
</protein>
<proteinExistence type="inferred from homology"/>